<dbReference type="AlphaFoldDB" id="A0A810Q5N9"/>
<gene>
    <name evidence="1" type="ORF">MM59RIKEN_09470</name>
</gene>
<evidence type="ECO:0000313" key="1">
    <source>
        <dbReference type="EMBL" id="BCK83628.1"/>
    </source>
</evidence>
<dbReference type="EMBL" id="AP023420">
    <property type="protein sequence ID" value="BCK83628.1"/>
    <property type="molecule type" value="Genomic_DNA"/>
</dbReference>
<keyword evidence="2" id="KW-1185">Reference proteome</keyword>
<evidence type="ECO:0000313" key="2">
    <source>
        <dbReference type="Proteomes" id="UP000679848"/>
    </source>
</evidence>
<organism evidence="1 2">
    <name type="scientific">Pusillibacter faecalis</name>
    <dbReference type="NCBI Taxonomy" id="2714358"/>
    <lineage>
        <taxon>Bacteria</taxon>
        <taxon>Bacillati</taxon>
        <taxon>Bacillota</taxon>
        <taxon>Clostridia</taxon>
        <taxon>Eubacteriales</taxon>
        <taxon>Oscillospiraceae</taxon>
        <taxon>Pusillibacter</taxon>
    </lineage>
</organism>
<dbReference type="KEGG" id="pfaa:MM59RIKEN_09470"/>
<sequence length="87" mass="10019">MRNVCCYECGKKYDYDEDGFCPHCGAFNQPSRSGTGEAALHTQLAEREHIRPRQRVQREKKEGKMENVLKKMLAVQQHSRRLPGGDL</sequence>
<name>A0A810Q5N9_9FIRM</name>
<protein>
    <recommendedName>
        <fullName evidence="3">Rubredoxin-like domain-containing protein</fullName>
    </recommendedName>
</protein>
<evidence type="ECO:0008006" key="3">
    <source>
        <dbReference type="Google" id="ProtNLM"/>
    </source>
</evidence>
<reference evidence="1" key="1">
    <citation type="submission" date="2020-09" db="EMBL/GenBank/DDBJ databases">
        <title>New species isolated from human feces.</title>
        <authorList>
            <person name="Kitahara M."/>
            <person name="Shigeno Y."/>
            <person name="Shime M."/>
            <person name="Matsumoto Y."/>
            <person name="Nakamura S."/>
            <person name="Motooka D."/>
            <person name="Fukuoka S."/>
            <person name="Nishikawa H."/>
            <person name="Benno Y."/>
        </authorList>
    </citation>
    <scope>NUCLEOTIDE SEQUENCE</scope>
    <source>
        <strain evidence="1">MM59</strain>
    </source>
</reference>
<proteinExistence type="predicted"/>
<dbReference type="Proteomes" id="UP000679848">
    <property type="component" value="Chromosome"/>
</dbReference>
<accession>A0A810Q5N9</accession>